<accession>A0AAX1C8S1</accession>
<evidence type="ECO:0000256" key="1">
    <source>
        <dbReference type="SAM" id="MobiDB-lite"/>
    </source>
</evidence>
<dbReference type="EMBL" id="QESZ01000009">
    <property type="protein sequence ID" value="PWD74520.1"/>
    <property type="molecule type" value="Genomic_DNA"/>
</dbReference>
<proteinExistence type="predicted"/>
<dbReference type="AlphaFoldDB" id="A0AAX1C8S1"/>
<sequence>MPPAPDSLSVSGDDMVQQGGDLTADPRLFVSALAHLVGSGYPEPHEAGIIAAIAHCGVPAFEKHMTQTGMNFSQYRSCRLLLDLFSSQTVESR</sequence>
<gene>
    <name evidence="2" type="ORF">DF213_07195</name>
</gene>
<feature type="region of interest" description="Disordered" evidence="1">
    <location>
        <begin position="1"/>
        <end position="21"/>
    </location>
</feature>
<name>A0AAX1C8S1_9GAMM</name>
<comment type="caution">
    <text evidence="2">The sequence shown here is derived from an EMBL/GenBank/DDBJ whole genome shotgun (WGS) entry which is preliminary data.</text>
</comment>
<evidence type="ECO:0000313" key="2">
    <source>
        <dbReference type="EMBL" id="PWD74520.1"/>
    </source>
</evidence>
<organism evidence="2 3">
    <name type="scientific">Dickeya dianthicola</name>
    <dbReference type="NCBI Taxonomy" id="204039"/>
    <lineage>
        <taxon>Bacteria</taxon>
        <taxon>Pseudomonadati</taxon>
        <taxon>Pseudomonadota</taxon>
        <taxon>Gammaproteobacteria</taxon>
        <taxon>Enterobacterales</taxon>
        <taxon>Pectobacteriaceae</taxon>
        <taxon>Dickeya</taxon>
    </lineage>
</organism>
<evidence type="ECO:0000313" key="3">
    <source>
        <dbReference type="Proteomes" id="UP000245055"/>
    </source>
</evidence>
<protein>
    <submittedName>
        <fullName evidence="2">Uncharacterized protein</fullName>
    </submittedName>
</protein>
<reference evidence="2 3" key="1">
    <citation type="submission" date="2018-05" db="EMBL/GenBank/DDBJ databases">
        <title>Genomic diversity of pathogens causing Blackleg of Potato in Pakistan.</title>
        <authorList>
            <person name="Sarfraz S."/>
            <person name="Riaz K."/>
            <person name="Oulghazi S."/>
            <person name="Cigna J."/>
            <person name="Sahi S.T."/>
            <person name="Khan S.H."/>
            <person name="Hameed A."/>
            <person name="Faure D."/>
        </authorList>
    </citation>
    <scope>NUCLEOTIDE SEQUENCE [LARGE SCALE GENOMIC DNA]</scope>
    <source>
        <strain evidence="2 3">SS70</strain>
    </source>
</reference>
<dbReference type="Proteomes" id="UP000245055">
    <property type="component" value="Unassembled WGS sequence"/>
</dbReference>